<evidence type="ECO:0000256" key="1">
    <source>
        <dbReference type="SAM" id="MobiDB-lite"/>
    </source>
</evidence>
<sequence length="193" mass="21264">MDSSERTERDEPASSDADSLEEGDDSPSPPPVEEELPLDVVFEVLKNERRRLVLEYLRRTEGSVTIGELAEHIAAYENDITPAELNAQQRKRVYIGLYQCHLPKMDDADAVAFNQGRGIVELGDSAEVLYEYLDSDGAIDDGGRIRQYTAFSLGGGLAFLFAHATGAPMLPELVVFALLIGIPAVAYYTERPE</sequence>
<reference evidence="4 5" key="1">
    <citation type="submission" date="2020-06" db="EMBL/GenBank/DDBJ databases">
        <title>NJ-3-1, isolated from saline soil.</title>
        <authorList>
            <person name="Cui H.L."/>
            <person name="Shi X."/>
        </authorList>
    </citation>
    <scope>NUCLEOTIDE SEQUENCE [LARGE SCALE GENOMIC DNA]</scope>
    <source>
        <strain evidence="4 5">NJ-3-1</strain>
        <plasmid evidence="4 5">unnamed1</plasmid>
    </source>
</reference>
<evidence type="ECO:0000313" key="5">
    <source>
        <dbReference type="Proteomes" id="UP000509626"/>
    </source>
</evidence>
<gene>
    <name evidence="4" type="ORF">HUG12_21245</name>
</gene>
<feature type="region of interest" description="Disordered" evidence="1">
    <location>
        <begin position="1"/>
        <end position="35"/>
    </location>
</feature>
<keyword evidence="2" id="KW-0472">Membrane</keyword>
<feature type="domain" description="DUF7344" evidence="3">
    <location>
        <begin position="42"/>
        <end position="121"/>
    </location>
</feature>
<dbReference type="Pfam" id="PF24035">
    <property type="entry name" value="DUF7344"/>
    <property type="match status" value="1"/>
</dbReference>
<accession>A0A7D5LDY6</accession>
<dbReference type="Proteomes" id="UP000509626">
    <property type="component" value="Plasmid unnamed1"/>
</dbReference>
<name>A0A7D5LDY6_9EURY</name>
<keyword evidence="2" id="KW-0812">Transmembrane</keyword>
<organism evidence="4 5">
    <name type="scientific">Halorarum salinum</name>
    <dbReference type="NCBI Taxonomy" id="2743089"/>
    <lineage>
        <taxon>Archaea</taxon>
        <taxon>Methanobacteriati</taxon>
        <taxon>Methanobacteriota</taxon>
        <taxon>Stenosarchaea group</taxon>
        <taxon>Halobacteria</taxon>
        <taxon>Halobacteriales</taxon>
        <taxon>Haloferacaceae</taxon>
        <taxon>Halorarum</taxon>
    </lineage>
</organism>
<dbReference type="InterPro" id="IPR055768">
    <property type="entry name" value="DUF7344"/>
</dbReference>
<dbReference type="AlphaFoldDB" id="A0A7D5LDY6"/>
<evidence type="ECO:0000259" key="3">
    <source>
        <dbReference type="Pfam" id="PF24035"/>
    </source>
</evidence>
<keyword evidence="5" id="KW-1185">Reference proteome</keyword>
<feature type="transmembrane region" description="Helical" evidence="2">
    <location>
        <begin position="148"/>
        <end position="167"/>
    </location>
</feature>
<dbReference type="EMBL" id="CP058580">
    <property type="protein sequence ID" value="QLG64308.1"/>
    <property type="molecule type" value="Genomic_DNA"/>
</dbReference>
<dbReference type="OrthoDB" id="331021at2157"/>
<feature type="transmembrane region" description="Helical" evidence="2">
    <location>
        <begin position="173"/>
        <end position="189"/>
    </location>
</feature>
<keyword evidence="2" id="KW-1133">Transmembrane helix</keyword>
<dbReference type="GeneID" id="56040042"/>
<keyword evidence="4" id="KW-0614">Plasmid</keyword>
<feature type="compositionally biased region" description="Basic and acidic residues" evidence="1">
    <location>
        <begin position="1"/>
        <end position="12"/>
    </location>
</feature>
<proteinExistence type="predicted"/>
<geneLocation type="plasmid" evidence="4 5">
    <name>unnamed1</name>
</geneLocation>
<dbReference type="RefSeq" id="WP_179270890.1">
    <property type="nucleotide sequence ID" value="NZ_CP058580.1"/>
</dbReference>
<protein>
    <submittedName>
        <fullName evidence="4">ArsR family transcriptional regulator</fullName>
    </submittedName>
</protein>
<dbReference type="KEGG" id="halu:HUG12_21245"/>
<evidence type="ECO:0000313" key="4">
    <source>
        <dbReference type="EMBL" id="QLG64308.1"/>
    </source>
</evidence>
<evidence type="ECO:0000256" key="2">
    <source>
        <dbReference type="SAM" id="Phobius"/>
    </source>
</evidence>